<sequence>MARWVAEGRADWATPVALRPGTLVDTVAIVVLAGASGNVLLVRSVPLPRLFINFLFLDSLDLPCSLSPPLALCLCVCPKLTVRVRPVAASGERG</sequence>
<organism evidence="1 2">
    <name type="scientific">Phanerochaete carnosa (strain HHB-10118-sp)</name>
    <name type="common">White-rot fungus</name>
    <name type="synonym">Peniophora carnosa</name>
    <dbReference type="NCBI Taxonomy" id="650164"/>
    <lineage>
        <taxon>Eukaryota</taxon>
        <taxon>Fungi</taxon>
        <taxon>Dikarya</taxon>
        <taxon>Basidiomycota</taxon>
        <taxon>Agaricomycotina</taxon>
        <taxon>Agaricomycetes</taxon>
        <taxon>Polyporales</taxon>
        <taxon>Phanerochaetaceae</taxon>
        <taxon>Phanerochaete</taxon>
    </lineage>
</organism>
<dbReference type="EMBL" id="JH930479">
    <property type="protein sequence ID" value="EKM50291.1"/>
    <property type="molecule type" value="Genomic_DNA"/>
</dbReference>
<proteinExistence type="predicted"/>
<evidence type="ECO:0000313" key="1">
    <source>
        <dbReference type="EMBL" id="EKM50291.1"/>
    </source>
</evidence>
<reference evidence="1 2" key="1">
    <citation type="journal article" date="2012" name="BMC Genomics">
        <title>Comparative genomics of the white-rot fungi, Phanerochaete carnosa and P. chrysosporium, to elucidate the genetic basis of the distinct wood types they colonize.</title>
        <authorList>
            <person name="Suzuki H."/>
            <person name="MacDonald J."/>
            <person name="Syed K."/>
            <person name="Salamov A."/>
            <person name="Hori C."/>
            <person name="Aerts A."/>
            <person name="Henrissat B."/>
            <person name="Wiebenga A."/>
            <person name="vanKuyk P.A."/>
            <person name="Barry K."/>
            <person name="Lindquist E."/>
            <person name="LaButti K."/>
            <person name="Lapidus A."/>
            <person name="Lucas S."/>
            <person name="Coutinho P."/>
            <person name="Gong Y."/>
            <person name="Samejima M."/>
            <person name="Mahadevan R."/>
            <person name="Abou-Zaid M."/>
            <person name="de Vries R.P."/>
            <person name="Igarashi K."/>
            <person name="Yadav J.S."/>
            <person name="Grigoriev I.V."/>
            <person name="Master E.R."/>
        </authorList>
    </citation>
    <scope>NUCLEOTIDE SEQUENCE [LARGE SCALE GENOMIC DNA]</scope>
    <source>
        <strain evidence="1 2">HHB-10118-sp</strain>
    </source>
</reference>
<dbReference type="Proteomes" id="UP000008370">
    <property type="component" value="Unassembled WGS sequence"/>
</dbReference>
<dbReference type="RefSeq" id="XP_007401474.1">
    <property type="nucleotide sequence ID" value="XM_007401412.1"/>
</dbReference>
<protein>
    <submittedName>
        <fullName evidence="1">Uncharacterized protein</fullName>
    </submittedName>
</protein>
<dbReference type="AlphaFoldDB" id="K5UKZ4"/>
<dbReference type="HOGENOM" id="CLU_2386903_0_0_1"/>
<dbReference type="GeneID" id="18918954"/>
<gene>
    <name evidence="1" type="ORF">PHACADRAFT_264905</name>
</gene>
<keyword evidence="2" id="KW-1185">Reference proteome</keyword>
<dbReference type="KEGG" id="pco:PHACADRAFT_264905"/>
<dbReference type="InParanoid" id="K5UKZ4"/>
<name>K5UKZ4_PHACS</name>
<evidence type="ECO:0000313" key="2">
    <source>
        <dbReference type="Proteomes" id="UP000008370"/>
    </source>
</evidence>
<accession>K5UKZ4</accession>